<dbReference type="Proteomes" id="UP000683360">
    <property type="component" value="Unassembled WGS sequence"/>
</dbReference>
<dbReference type="InterPro" id="IPR001190">
    <property type="entry name" value="SRCR"/>
</dbReference>
<reference evidence="6" key="1">
    <citation type="submission" date="2021-03" db="EMBL/GenBank/DDBJ databases">
        <authorList>
            <person name="Bekaert M."/>
        </authorList>
    </citation>
    <scope>NUCLEOTIDE SEQUENCE</scope>
</reference>
<protein>
    <recommendedName>
        <fullName evidence="5">SRCR domain-containing protein</fullName>
    </recommendedName>
</protein>
<dbReference type="SUPFAM" id="SSF56487">
    <property type="entry name" value="SRCR-like"/>
    <property type="match status" value="2"/>
</dbReference>
<dbReference type="PANTHER" id="PTHR48071">
    <property type="entry name" value="SRCR DOMAIN-CONTAINING PROTEIN"/>
    <property type="match status" value="1"/>
</dbReference>
<dbReference type="EMBL" id="CAJPWZ010000537">
    <property type="protein sequence ID" value="CAG2195915.1"/>
    <property type="molecule type" value="Genomic_DNA"/>
</dbReference>
<evidence type="ECO:0000256" key="2">
    <source>
        <dbReference type="ARBA" id="ARBA00023157"/>
    </source>
</evidence>
<dbReference type="FunFam" id="3.10.250.10:FF:000001">
    <property type="entry name" value="Lysyl oxidase 4 isoform X1"/>
    <property type="match status" value="2"/>
</dbReference>
<dbReference type="PRINTS" id="PR00258">
    <property type="entry name" value="SPERACTRCPTR"/>
</dbReference>
<dbReference type="PROSITE" id="PS50287">
    <property type="entry name" value="SRCR_2"/>
    <property type="match status" value="2"/>
</dbReference>
<keyword evidence="1" id="KW-0732">Signal</keyword>
<feature type="transmembrane region" description="Helical" evidence="4">
    <location>
        <begin position="562"/>
        <end position="584"/>
    </location>
</feature>
<dbReference type="Pfam" id="PF00530">
    <property type="entry name" value="SRCR"/>
    <property type="match status" value="2"/>
</dbReference>
<dbReference type="SUPFAM" id="SSF82895">
    <property type="entry name" value="TSP-1 type 1 repeat"/>
    <property type="match status" value="1"/>
</dbReference>
<keyword evidence="2 3" id="KW-1015">Disulfide bond</keyword>
<keyword evidence="7" id="KW-1185">Reference proteome</keyword>
<dbReference type="InterPro" id="IPR036772">
    <property type="entry name" value="SRCR-like_dom_sf"/>
</dbReference>
<evidence type="ECO:0000313" key="7">
    <source>
        <dbReference type="Proteomes" id="UP000683360"/>
    </source>
</evidence>
<dbReference type="InterPro" id="IPR036383">
    <property type="entry name" value="TSP1_rpt_sf"/>
</dbReference>
<evidence type="ECO:0000259" key="5">
    <source>
        <dbReference type="PROSITE" id="PS50287"/>
    </source>
</evidence>
<feature type="domain" description="SRCR" evidence="5">
    <location>
        <begin position="410"/>
        <end position="520"/>
    </location>
</feature>
<accession>A0A8S3QMV6</accession>
<dbReference type="SMART" id="SM00202">
    <property type="entry name" value="SR"/>
    <property type="match status" value="2"/>
</dbReference>
<feature type="disulfide bond" evidence="3">
    <location>
        <begin position="711"/>
        <end position="721"/>
    </location>
</feature>
<feature type="disulfide bond" evidence="3">
    <location>
        <begin position="489"/>
        <end position="499"/>
    </location>
</feature>
<feature type="transmembrane region" description="Helical" evidence="4">
    <location>
        <begin position="786"/>
        <end position="812"/>
    </location>
</feature>
<gene>
    <name evidence="6" type="ORF">MEDL_10827</name>
</gene>
<evidence type="ECO:0000256" key="3">
    <source>
        <dbReference type="PROSITE-ProRule" id="PRU00196"/>
    </source>
</evidence>
<proteinExistence type="predicted"/>
<dbReference type="Gene3D" id="3.10.250.10">
    <property type="entry name" value="SRCR-like domain"/>
    <property type="match status" value="2"/>
</dbReference>
<sequence length="885" mass="99241">MVCNFNTNCTTDECSDDVTDINTCDCNDKNIILTESGLLPKNFTDFYICSTHFNQLLKRNSDLRRRKVCQLPTLISAHPPVASHSVVGVKKPKPSRNITITDVEKIQKCYGLTLPIGTPACTSCLIKISKQSTEIEAESLDQGKCEDDQIQQCTKLNTDDETYLMETDQLDVLTEKENICDNLIEISASEYTVTSEESGSQNYLSQSQQSVRSYERCSYLTSLNDFLSSVRLQEFSEKERKTWRSYTFKTRNTYKERFDEIMKLIIGILFPNDVDEVIDDIKCPKQLNEENRTSHTEYKDIVTSYRKAESWQQGRQVLSVLASRMSFKDLLSLLPEVTSHRYYAALSHSKKIGPALPIPEKKLHRQKLDPERLDAFLDFITSSHVVRDLPFGEKKLKFSDGTVHNLPNVVRCMGSADIIQQYKAYSDIRLVNSRLEIFYNFVWGTVCDDLFGDINAHVACKQLGYSTGVSLGSDVDDGSGRIWLDNVNCASNEQKLMYCSHEEWGSGNCNHNEDVGINCFNSTAVLGGWSPWTTWSICSDISRNDGLQSSRSITQSDLEGNYSLGAVVGVGVGCIIVTIILVLLSQEESYDDLRINQSTSDYSVRSYQHNTTNTASSESNIPFETAMLSISFIGLTVLSGFIQAQQYGDIRLVGRRLEVYYLGEWGTVCDDQFGDNDAEVACKELGYSTGISLGNDVDDGTGIIWLDDVNCSGFESKLTNCVHPGWSEEDCGHTEDVGLYCYNIKSVQGNWSSWTSWTNCNASHSGDFQSRSRSVEKTDNEKRYSAGVVAGVAIGCIIITIVVMLLGLYAVLRLRIYKQSANQSSKPEESYDDLKINQTTGVYSVYTNQNNTQTVISKTNNRQSNVPGDTYDNLGQDFYENISQK</sequence>
<name>A0A8S3QMV6_MYTED</name>
<feature type="domain" description="SRCR" evidence="5">
    <location>
        <begin position="635"/>
        <end position="742"/>
    </location>
</feature>
<comment type="caution">
    <text evidence="6">The sequence shown here is derived from an EMBL/GenBank/DDBJ whole genome shotgun (WGS) entry which is preliminary data.</text>
</comment>
<keyword evidence="4" id="KW-0812">Transmembrane</keyword>
<evidence type="ECO:0000313" key="6">
    <source>
        <dbReference type="EMBL" id="CAG2195915.1"/>
    </source>
</evidence>
<comment type="caution">
    <text evidence="3">Lacks conserved residue(s) required for the propagation of feature annotation.</text>
</comment>
<dbReference type="OrthoDB" id="6067801at2759"/>
<organism evidence="6 7">
    <name type="scientific">Mytilus edulis</name>
    <name type="common">Blue mussel</name>
    <dbReference type="NCBI Taxonomy" id="6550"/>
    <lineage>
        <taxon>Eukaryota</taxon>
        <taxon>Metazoa</taxon>
        <taxon>Spiralia</taxon>
        <taxon>Lophotrochozoa</taxon>
        <taxon>Mollusca</taxon>
        <taxon>Bivalvia</taxon>
        <taxon>Autobranchia</taxon>
        <taxon>Pteriomorphia</taxon>
        <taxon>Mytilida</taxon>
        <taxon>Mytiloidea</taxon>
        <taxon>Mytilidae</taxon>
        <taxon>Mytilinae</taxon>
        <taxon>Mytilus</taxon>
    </lineage>
</organism>
<dbReference type="AlphaFoldDB" id="A0A8S3QMV6"/>
<evidence type="ECO:0000256" key="1">
    <source>
        <dbReference type="ARBA" id="ARBA00022729"/>
    </source>
</evidence>
<keyword evidence="4" id="KW-1133">Transmembrane helix</keyword>
<dbReference type="GO" id="GO:0016020">
    <property type="term" value="C:membrane"/>
    <property type="evidence" value="ECO:0007669"/>
    <property type="project" value="InterPro"/>
</dbReference>
<dbReference type="PANTHER" id="PTHR48071:SF28">
    <property type="entry name" value="SRCR DOMAIN-CONTAINING PROTEIN"/>
    <property type="match status" value="1"/>
</dbReference>
<evidence type="ECO:0000256" key="4">
    <source>
        <dbReference type="SAM" id="Phobius"/>
    </source>
</evidence>
<keyword evidence="4" id="KW-0472">Membrane</keyword>